<dbReference type="PANTHER" id="PTHR40252">
    <property type="entry name" value="BLR0328 PROTEIN"/>
    <property type="match status" value="1"/>
</dbReference>
<evidence type="ECO:0000259" key="1">
    <source>
        <dbReference type="SMART" id="SM00897"/>
    </source>
</evidence>
<dbReference type="STRING" id="154981.AKJ29_12210"/>
<dbReference type="InterPro" id="IPR019494">
    <property type="entry name" value="FIST_C"/>
</dbReference>
<evidence type="ECO:0008006" key="5">
    <source>
        <dbReference type="Google" id="ProtNLM"/>
    </source>
</evidence>
<dbReference type="AlphaFoldDB" id="A0A0P7JQ04"/>
<reference evidence="3 4" key="1">
    <citation type="submission" date="2015-09" db="EMBL/GenBank/DDBJ databases">
        <title>Draft genome sequence of Aliiroseovarius crassostreae CV919-312TSm, the causative agent of Roseovarius Oyster Disease (formerly Juvenile Oyster Disease).</title>
        <authorList>
            <person name="Kessner L."/>
            <person name="Spinard E."/>
            <person name="Nelson D."/>
        </authorList>
    </citation>
    <scope>NUCLEOTIDE SEQUENCE [LARGE SCALE GENOMIC DNA]</scope>
    <source>
        <strain evidence="3 4">CV919-312</strain>
    </source>
</reference>
<dbReference type="SMART" id="SM01204">
    <property type="entry name" value="FIST_C"/>
    <property type="match status" value="1"/>
</dbReference>
<comment type="caution">
    <text evidence="3">The sequence shown here is derived from an EMBL/GenBank/DDBJ whole genome shotgun (WGS) entry which is preliminary data.</text>
</comment>
<dbReference type="Proteomes" id="UP000050471">
    <property type="component" value="Unassembled WGS sequence"/>
</dbReference>
<gene>
    <name evidence="3" type="ORF">AKJ29_12210</name>
</gene>
<dbReference type="EMBL" id="LKBA01000006">
    <property type="protein sequence ID" value="KPN63420.1"/>
    <property type="molecule type" value="Genomic_DNA"/>
</dbReference>
<feature type="domain" description="FIST C-domain" evidence="2">
    <location>
        <begin position="228"/>
        <end position="360"/>
    </location>
</feature>
<dbReference type="Pfam" id="PF08495">
    <property type="entry name" value="FIST"/>
    <property type="match status" value="1"/>
</dbReference>
<evidence type="ECO:0000259" key="2">
    <source>
        <dbReference type="SMART" id="SM01204"/>
    </source>
</evidence>
<keyword evidence="4" id="KW-1185">Reference proteome</keyword>
<sequence>MFKVGTGWSDDPDTKLSAEDALTSAVNALDGQPPRAALVYAAVDMDLSVAAQVLRDRFPDIVIAGCSTDGEIASGEGFIEDSLVITLFASDSIRFAVGCGSGAIADPKGATKAAVDMAQAGEDGPPALTVALLEGLGTNIHHLLDGLRDATGRDAMIVGGGAGDQLRFEGTKQLCNDQVMSDGVVVLMVFGALNVSTGVSTGYVPLGQPHKVTKADGPVVHCIDDRPAADLYSEYLQQPSVFFPLAVKDESRKSLVLSSPLNFDAETGALHLVNPVAEGSTVQIATASRQEIIDAARNAAGQAVAGFDGGRIDAALLFSCGGRRATLGTRTREEYDGIREIVGHDVPTAGFYCYGEISPDTPGGPPLTHTNAFVAVFIGEKEG</sequence>
<evidence type="ECO:0000313" key="4">
    <source>
        <dbReference type="Proteomes" id="UP000050471"/>
    </source>
</evidence>
<dbReference type="OrthoDB" id="179842at2"/>
<evidence type="ECO:0000313" key="3">
    <source>
        <dbReference type="EMBL" id="KPN63420.1"/>
    </source>
</evidence>
<proteinExistence type="predicted"/>
<protein>
    <recommendedName>
        <fullName evidence="5">Histidine kinase</fullName>
    </recommendedName>
</protein>
<name>A0A0P7JQ04_9RHOB</name>
<accession>A0A0P7JQ04</accession>
<dbReference type="PANTHER" id="PTHR40252:SF2">
    <property type="entry name" value="BLR0328 PROTEIN"/>
    <property type="match status" value="1"/>
</dbReference>
<dbReference type="Pfam" id="PF10442">
    <property type="entry name" value="FIST_C"/>
    <property type="match status" value="1"/>
</dbReference>
<organism evidence="3 4">
    <name type="scientific">Aliiroseovarius crassostreae</name>
    <dbReference type="NCBI Taxonomy" id="154981"/>
    <lineage>
        <taxon>Bacteria</taxon>
        <taxon>Pseudomonadati</taxon>
        <taxon>Pseudomonadota</taxon>
        <taxon>Alphaproteobacteria</taxon>
        <taxon>Rhodobacterales</taxon>
        <taxon>Paracoccaceae</taxon>
        <taxon>Aliiroseovarius</taxon>
    </lineage>
</organism>
<dbReference type="SMART" id="SM00897">
    <property type="entry name" value="FIST"/>
    <property type="match status" value="1"/>
</dbReference>
<feature type="domain" description="FIST" evidence="1">
    <location>
        <begin position="33"/>
        <end position="227"/>
    </location>
</feature>
<dbReference type="RefSeq" id="WP_055189748.1">
    <property type="nucleotide sequence ID" value="NZ_FPBS01000051.1"/>
</dbReference>
<dbReference type="InterPro" id="IPR013702">
    <property type="entry name" value="FIST_domain_N"/>
</dbReference>